<keyword evidence="4" id="KW-0812">Transmembrane</keyword>
<keyword evidence="2 3" id="KW-0040">ANK repeat</keyword>
<dbReference type="EMBL" id="DS113953">
    <property type="protein sequence ID" value="EAX92679.1"/>
    <property type="molecule type" value="Genomic_DNA"/>
</dbReference>
<protein>
    <submittedName>
        <fullName evidence="5">Uncharacterized protein</fullName>
    </submittedName>
</protein>
<dbReference type="AlphaFoldDB" id="A2FQX4"/>
<dbReference type="InterPro" id="IPR050745">
    <property type="entry name" value="Multifunctional_regulatory"/>
</dbReference>
<dbReference type="PROSITE" id="PS50088">
    <property type="entry name" value="ANK_REPEAT"/>
    <property type="match status" value="2"/>
</dbReference>
<keyword evidence="6" id="KW-1185">Reference proteome</keyword>
<dbReference type="PANTHER" id="PTHR24189">
    <property type="entry name" value="MYOTROPHIN"/>
    <property type="match status" value="1"/>
</dbReference>
<feature type="repeat" description="ANK" evidence="3">
    <location>
        <begin position="18"/>
        <end position="45"/>
    </location>
</feature>
<organism evidence="5 6">
    <name type="scientific">Trichomonas vaginalis (strain ATCC PRA-98 / G3)</name>
    <dbReference type="NCBI Taxonomy" id="412133"/>
    <lineage>
        <taxon>Eukaryota</taxon>
        <taxon>Metamonada</taxon>
        <taxon>Parabasalia</taxon>
        <taxon>Trichomonadida</taxon>
        <taxon>Trichomonadidae</taxon>
        <taxon>Trichomonas</taxon>
    </lineage>
</organism>
<evidence type="ECO:0000256" key="2">
    <source>
        <dbReference type="ARBA" id="ARBA00023043"/>
    </source>
</evidence>
<dbReference type="InterPro" id="IPR002110">
    <property type="entry name" value="Ankyrin_rpt"/>
</dbReference>
<evidence type="ECO:0000256" key="1">
    <source>
        <dbReference type="ARBA" id="ARBA00022737"/>
    </source>
</evidence>
<evidence type="ECO:0000313" key="6">
    <source>
        <dbReference type="Proteomes" id="UP000001542"/>
    </source>
</evidence>
<dbReference type="OrthoDB" id="366390at2759"/>
<evidence type="ECO:0000313" key="5">
    <source>
        <dbReference type="EMBL" id="EAX92679.1"/>
    </source>
</evidence>
<evidence type="ECO:0000256" key="3">
    <source>
        <dbReference type="PROSITE-ProRule" id="PRU00023"/>
    </source>
</evidence>
<accession>A2FQX4</accession>
<feature type="transmembrane region" description="Helical" evidence="4">
    <location>
        <begin position="38"/>
        <end position="57"/>
    </location>
</feature>
<dbReference type="SUPFAM" id="SSF48403">
    <property type="entry name" value="Ankyrin repeat"/>
    <property type="match status" value="1"/>
</dbReference>
<feature type="repeat" description="ANK" evidence="3">
    <location>
        <begin position="1"/>
        <end position="17"/>
    </location>
</feature>
<dbReference type="VEuPathDB" id="TrichDB:TVAGG3_0235960"/>
<name>A2FQX4_TRIV3</name>
<dbReference type="InterPro" id="IPR036770">
    <property type="entry name" value="Ankyrin_rpt-contain_sf"/>
</dbReference>
<dbReference type="PANTHER" id="PTHR24189:SF50">
    <property type="entry name" value="ANKYRIN REPEAT AND SOCS BOX PROTEIN 2"/>
    <property type="match status" value="1"/>
</dbReference>
<dbReference type="Proteomes" id="UP000001542">
    <property type="component" value="Unassembled WGS sequence"/>
</dbReference>
<evidence type="ECO:0000256" key="4">
    <source>
        <dbReference type="SAM" id="Phobius"/>
    </source>
</evidence>
<keyword evidence="4" id="KW-1133">Transmembrane helix</keyword>
<dbReference type="VEuPathDB" id="TrichDB:TVAG_439070"/>
<reference evidence="5" key="2">
    <citation type="journal article" date="2007" name="Science">
        <title>Draft genome sequence of the sexually transmitted pathogen Trichomonas vaginalis.</title>
        <authorList>
            <person name="Carlton J.M."/>
            <person name="Hirt R.P."/>
            <person name="Silva J.C."/>
            <person name="Delcher A.L."/>
            <person name="Schatz M."/>
            <person name="Zhao Q."/>
            <person name="Wortman J.R."/>
            <person name="Bidwell S.L."/>
            <person name="Alsmark U.C.M."/>
            <person name="Besteiro S."/>
            <person name="Sicheritz-Ponten T."/>
            <person name="Noel C.J."/>
            <person name="Dacks J.B."/>
            <person name="Foster P.G."/>
            <person name="Simillion C."/>
            <person name="Van de Peer Y."/>
            <person name="Miranda-Saavedra D."/>
            <person name="Barton G.J."/>
            <person name="Westrop G.D."/>
            <person name="Mueller S."/>
            <person name="Dessi D."/>
            <person name="Fiori P.L."/>
            <person name="Ren Q."/>
            <person name="Paulsen I."/>
            <person name="Zhang H."/>
            <person name="Bastida-Corcuera F.D."/>
            <person name="Simoes-Barbosa A."/>
            <person name="Brown M.T."/>
            <person name="Hayes R.D."/>
            <person name="Mukherjee M."/>
            <person name="Okumura C.Y."/>
            <person name="Schneider R."/>
            <person name="Smith A.J."/>
            <person name="Vanacova S."/>
            <person name="Villalvazo M."/>
            <person name="Haas B.J."/>
            <person name="Pertea M."/>
            <person name="Feldblyum T.V."/>
            <person name="Utterback T.R."/>
            <person name="Shu C.L."/>
            <person name="Osoegawa K."/>
            <person name="de Jong P.J."/>
            <person name="Hrdy I."/>
            <person name="Horvathova L."/>
            <person name="Zubacova Z."/>
            <person name="Dolezal P."/>
            <person name="Malik S.B."/>
            <person name="Logsdon J.M. Jr."/>
            <person name="Henze K."/>
            <person name="Gupta A."/>
            <person name="Wang C.C."/>
            <person name="Dunne R.L."/>
            <person name="Upcroft J.A."/>
            <person name="Upcroft P."/>
            <person name="White O."/>
            <person name="Salzberg S.L."/>
            <person name="Tang P."/>
            <person name="Chiu C.-H."/>
            <person name="Lee Y.-S."/>
            <person name="Embley T.M."/>
            <person name="Coombs G.H."/>
            <person name="Mottram J.C."/>
            <person name="Tachezy J."/>
            <person name="Fraser-Liggett C.M."/>
            <person name="Johnson P.J."/>
        </authorList>
    </citation>
    <scope>NUCLEOTIDE SEQUENCE [LARGE SCALE GENOMIC DNA]</scope>
    <source>
        <strain evidence="5">G3</strain>
    </source>
</reference>
<dbReference type="PROSITE" id="PS50297">
    <property type="entry name" value="ANK_REP_REGION"/>
    <property type="match status" value="1"/>
</dbReference>
<keyword evidence="4" id="KW-0472">Membrane</keyword>
<proteinExistence type="predicted"/>
<keyword evidence="1" id="KW-0677">Repeat</keyword>
<dbReference type="RefSeq" id="XP_001305609.1">
    <property type="nucleotide sequence ID" value="XM_001305608.1"/>
</dbReference>
<dbReference type="Pfam" id="PF13637">
    <property type="entry name" value="Ank_4"/>
    <property type="match status" value="1"/>
</dbReference>
<dbReference type="SMR" id="A2FQX4"/>
<dbReference type="InParanoid" id="A2FQX4"/>
<sequence>MAEYLLSHGANINEKDNLSETALHSAAGKSNKDMIEFLLSHGANILEKIFLMILFFIKQ</sequence>
<dbReference type="KEGG" id="tva:4750392"/>
<reference evidence="5" key="1">
    <citation type="submission" date="2006-10" db="EMBL/GenBank/DDBJ databases">
        <authorList>
            <person name="Amadeo P."/>
            <person name="Zhao Q."/>
            <person name="Wortman J."/>
            <person name="Fraser-Liggett C."/>
            <person name="Carlton J."/>
        </authorList>
    </citation>
    <scope>NUCLEOTIDE SEQUENCE</scope>
    <source>
        <strain evidence="5">G3</strain>
    </source>
</reference>
<gene>
    <name evidence="5" type="ORF">TVAG_439070</name>
</gene>
<dbReference type="Gene3D" id="1.25.40.20">
    <property type="entry name" value="Ankyrin repeat-containing domain"/>
    <property type="match status" value="1"/>
</dbReference>